<evidence type="ECO:0000256" key="1">
    <source>
        <dbReference type="SAM" id="MobiDB-lite"/>
    </source>
</evidence>
<evidence type="ECO:0000313" key="2">
    <source>
        <dbReference type="EnsemblMetazoa" id="CJA39820.1"/>
    </source>
</evidence>
<reference evidence="3" key="1">
    <citation type="submission" date="2010-08" db="EMBL/GenBank/DDBJ databases">
        <authorList>
            <consortium name="Caenorhabditis japonica Sequencing Consortium"/>
            <person name="Wilson R.K."/>
        </authorList>
    </citation>
    <scope>NUCLEOTIDE SEQUENCE [LARGE SCALE GENOMIC DNA]</scope>
    <source>
        <strain evidence="3">DF5081</strain>
    </source>
</reference>
<protein>
    <submittedName>
        <fullName evidence="2">Uncharacterized protein</fullName>
    </submittedName>
</protein>
<dbReference type="EnsemblMetazoa" id="CJA39820.1">
    <property type="protein sequence ID" value="CJA39820.1"/>
    <property type="gene ID" value="WBGene00215668"/>
</dbReference>
<reference evidence="2" key="2">
    <citation type="submission" date="2022-06" db="UniProtKB">
        <authorList>
            <consortium name="EnsemblMetazoa"/>
        </authorList>
    </citation>
    <scope>IDENTIFICATION</scope>
    <source>
        <strain evidence="2">DF5081</strain>
    </source>
</reference>
<dbReference type="AlphaFoldDB" id="A0A8R1EQL2"/>
<evidence type="ECO:0000313" key="3">
    <source>
        <dbReference type="Proteomes" id="UP000005237"/>
    </source>
</evidence>
<feature type="region of interest" description="Disordered" evidence="1">
    <location>
        <begin position="78"/>
        <end position="133"/>
    </location>
</feature>
<organism evidence="2 3">
    <name type="scientific">Caenorhabditis japonica</name>
    <dbReference type="NCBI Taxonomy" id="281687"/>
    <lineage>
        <taxon>Eukaryota</taxon>
        <taxon>Metazoa</taxon>
        <taxon>Ecdysozoa</taxon>
        <taxon>Nematoda</taxon>
        <taxon>Chromadorea</taxon>
        <taxon>Rhabditida</taxon>
        <taxon>Rhabditina</taxon>
        <taxon>Rhabditomorpha</taxon>
        <taxon>Rhabditoidea</taxon>
        <taxon>Rhabditidae</taxon>
        <taxon>Peloderinae</taxon>
        <taxon>Caenorhabditis</taxon>
    </lineage>
</organism>
<name>A0A8R1EQL2_CAEJA</name>
<dbReference type="Proteomes" id="UP000005237">
    <property type="component" value="Unassembled WGS sequence"/>
</dbReference>
<keyword evidence="3" id="KW-1185">Reference proteome</keyword>
<accession>A0A8R1EQL2</accession>
<proteinExistence type="predicted"/>
<sequence>MQRHSGQKLWEYCIQLEKWSKKAFPEVGAETLSQMRTTKLMKAVRDDKTLHKLLIVKRLEVSLEEQYEQLKDIVLQHENEEIRENEQKKGDGRGSKGKKEFKWNKRRELGNTFREGRKGRPRNKMEGGEPKHG</sequence>